<feature type="non-terminal residue" evidence="1">
    <location>
        <position position="1"/>
    </location>
</feature>
<protein>
    <submittedName>
        <fullName evidence="1">Uncharacterized protein</fullName>
    </submittedName>
</protein>
<evidence type="ECO:0000313" key="1">
    <source>
        <dbReference type="EMBL" id="KAI4373386.1"/>
    </source>
</evidence>
<organism evidence="1 2">
    <name type="scientific">Melastoma candidum</name>
    <dbReference type="NCBI Taxonomy" id="119954"/>
    <lineage>
        <taxon>Eukaryota</taxon>
        <taxon>Viridiplantae</taxon>
        <taxon>Streptophyta</taxon>
        <taxon>Embryophyta</taxon>
        <taxon>Tracheophyta</taxon>
        <taxon>Spermatophyta</taxon>
        <taxon>Magnoliopsida</taxon>
        <taxon>eudicotyledons</taxon>
        <taxon>Gunneridae</taxon>
        <taxon>Pentapetalae</taxon>
        <taxon>rosids</taxon>
        <taxon>malvids</taxon>
        <taxon>Myrtales</taxon>
        <taxon>Melastomataceae</taxon>
        <taxon>Melastomatoideae</taxon>
        <taxon>Melastomateae</taxon>
        <taxon>Melastoma</taxon>
    </lineage>
</organism>
<reference evidence="2" key="1">
    <citation type="journal article" date="2023" name="Front. Plant Sci.">
        <title>Chromosomal-level genome assembly of Melastoma candidum provides insights into trichome evolution.</title>
        <authorList>
            <person name="Zhong Y."/>
            <person name="Wu W."/>
            <person name="Sun C."/>
            <person name="Zou P."/>
            <person name="Liu Y."/>
            <person name="Dai S."/>
            <person name="Zhou R."/>
        </authorList>
    </citation>
    <scope>NUCLEOTIDE SEQUENCE [LARGE SCALE GENOMIC DNA]</scope>
</reference>
<comment type="caution">
    <text evidence="1">The sequence shown here is derived from an EMBL/GenBank/DDBJ whole genome shotgun (WGS) entry which is preliminary data.</text>
</comment>
<feature type="non-terminal residue" evidence="1">
    <location>
        <position position="436"/>
    </location>
</feature>
<name>A0ACB9R6A7_9MYRT</name>
<keyword evidence="2" id="KW-1185">Reference proteome</keyword>
<accession>A0ACB9R6A7</accession>
<gene>
    <name evidence="1" type="ORF">MLD38_011516</name>
</gene>
<sequence>KIPATSSSSSHSFMAAAATTTTTSNWIRGKCIGKGAFGAVHLAFDRRNGVVFAVKSVDVSACLPSQRESLENEIAILRSLPPSPFIVQYLGDDVSKDLDLRLSRNLHLEYLPGGTAADFASGKFSEADERVLRSRVRCMVGSLRHLHENGIVHCDVKGRNVLVGSGIEVAKLADFGSAVRLEDLGQSRIVPRGSPLWMAPEVVRGEMIGPKSDVWSLGCTVIEMATGKPAWEDEGIDTLTRIGYSNKLPKFPIQLSKQGHDFLEKCLRRDYAERWSCDRLLMHPFLATDSANPTAIERPGYSPRCVLNWPDYSSEEDDGEVSTSKPTPGREDAARRVIGELCSSNGPSWEREGSDWVEARGGGVGEGTRDWAGVGTEFGKQDMEEGFRWEAGSGWHLPPHHYHYLPVDIDYSDGTCTSTSPLLLLLLLSHRIYSAP</sequence>
<dbReference type="Proteomes" id="UP001057402">
    <property type="component" value="Chromosome 4"/>
</dbReference>
<evidence type="ECO:0000313" key="2">
    <source>
        <dbReference type="Proteomes" id="UP001057402"/>
    </source>
</evidence>
<proteinExistence type="predicted"/>
<dbReference type="EMBL" id="CM042883">
    <property type="protein sequence ID" value="KAI4373386.1"/>
    <property type="molecule type" value="Genomic_DNA"/>
</dbReference>